<evidence type="ECO:0000256" key="2">
    <source>
        <dbReference type="ARBA" id="ARBA00022729"/>
    </source>
</evidence>
<gene>
    <name evidence="10" type="ORF">LSINAPIS_LOCUS14508</name>
</gene>
<dbReference type="EMBL" id="FZQP02006903">
    <property type="protein sequence ID" value="VVD04834.1"/>
    <property type="molecule type" value="Genomic_DNA"/>
</dbReference>
<dbReference type="InterPro" id="IPR006693">
    <property type="entry name" value="AB_hydrolase_lipase"/>
</dbReference>
<evidence type="ECO:0000256" key="3">
    <source>
        <dbReference type="ARBA" id="ARBA00022801"/>
    </source>
</evidence>
<dbReference type="PIRSF" id="PIRSF000862">
    <property type="entry name" value="Steryl_ester_lip"/>
    <property type="match status" value="1"/>
</dbReference>
<dbReference type="Pfam" id="PF04083">
    <property type="entry name" value="Abhydro_lipase"/>
    <property type="match status" value="1"/>
</dbReference>
<sequence length="388" mass="44486">MKKTRNYDLSWMEIRVTAKHQRILSDGYPAESYDVTTEDGYILEVNRIPRGRKDLNNGRPRPVVFMMHGLQGSANAYIELGPENSMAYILANYGFDVWLGNARGVERSRRHVSLDPDSILQKRKFWDFTWEEIALNDLPAMIDFILSKTGQEKLHYVGHSQGGTVFLVLNSMKPEYNEKFKSAHLLAGVGYKRFFPNRILTKAAQKVDEILFVTRALGFVELLGPGLFSDGVAPDTIDALTNEQEIQSYGLVDAILNLFKEALEELSRSKAMVGGAAVKQYAHYGQNIRDKKFRRWDYGKWGNLLKYGWVDPPQYNLRRITVDITMHYTLGDNLLHELDVIGMSLSIPNCKIRRVARRNFSHTDFVVANDSRELVTEYILNDLARRNQ</sequence>
<comment type="similarity">
    <text evidence="1 7">Belongs to the AB hydrolase superfamily. Lipase family.</text>
</comment>
<evidence type="ECO:0000256" key="5">
    <source>
        <dbReference type="ARBA" id="ARBA00023098"/>
    </source>
</evidence>
<organism evidence="10 11">
    <name type="scientific">Leptidea sinapis</name>
    <dbReference type="NCBI Taxonomy" id="189913"/>
    <lineage>
        <taxon>Eukaryota</taxon>
        <taxon>Metazoa</taxon>
        <taxon>Ecdysozoa</taxon>
        <taxon>Arthropoda</taxon>
        <taxon>Hexapoda</taxon>
        <taxon>Insecta</taxon>
        <taxon>Pterygota</taxon>
        <taxon>Neoptera</taxon>
        <taxon>Endopterygota</taxon>
        <taxon>Lepidoptera</taxon>
        <taxon>Glossata</taxon>
        <taxon>Ditrysia</taxon>
        <taxon>Papilionoidea</taxon>
        <taxon>Pieridae</taxon>
        <taxon>Dismorphiinae</taxon>
        <taxon>Leptidea</taxon>
    </lineage>
</organism>
<evidence type="ECO:0000256" key="4">
    <source>
        <dbReference type="ARBA" id="ARBA00022963"/>
    </source>
</evidence>
<reference evidence="10 11" key="1">
    <citation type="submission" date="2017-07" db="EMBL/GenBank/DDBJ databases">
        <authorList>
            <person name="Talla V."/>
            <person name="Backstrom N."/>
        </authorList>
    </citation>
    <scope>NUCLEOTIDE SEQUENCE [LARGE SCALE GENOMIC DNA]</scope>
</reference>
<dbReference type="GO" id="GO:0016042">
    <property type="term" value="P:lipid catabolic process"/>
    <property type="evidence" value="ECO:0007669"/>
    <property type="project" value="UniProtKB-KW"/>
</dbReference>
<feature type="domain" description="Partial AB-hydrolase lipase" evidence="9">
    <location>
        <begin position="22"/>
        <end position="78"/>
    </location>
</feature>
<dbReference type="GO" id="GO:0016788">
    <property type="term" value="F:hydrolase activity, acting on ester bonds"/>
    <property type="evidence" value="ECO:0007669"/>
    <property type="project" value="InterPro"/>
</dbReference>
<dbReference type="Gene3D" id="3.40.50.1820">
    <property type="entry name" value="alpha/beta hydrolase"/>
    <property type="match status" value="1"/>
</dbReference>
<dbReference type="PANTHER" id="PTHR11005">
    <property type="entry name" value="LYSOSOMAL ACID LIPASE-RELATED"/>
    <property type="match status" value="1"/>
</dbReference>
<feature type="active site" description="Nucleophile" evidence="8">
    <location>
        <position position="160"/>
    </location>
</feature>
<protein>
    <recommendedName>
        <fullName evidence="7">Lipase</fullName>
    </recommendedName>
</protein>
<accession>A0A5E4R4C0</accession>
<keyword evidence="4 7" id="KW-0442">Lipid degradation</keyword>
<evidence type="ECO:0000313" key="10">
    <source>
        <dbReference type="EMBL" id="VVD04834.1"/>
    </source>
</evidence>
<dbReference type="AlphaFoldDB" id="A0A5E4R4C0"/>
<feature type="active site" description="Charge relay system" evidence="8">
    <location>
        <position position="332"/>
    </location>
</feature>
<keyword evidence="2" id="KW-0732">Signal</keyword>
<dbReference type="Proteomes" id="UP000324832">
    <property type="component" value="Unassembled WGS sequence"/>
</dbReference>
<dbReference type="InterPro" id="IPR025483">
    <property type="entry name" value="Lipase_euk"/>
</dbReference>
<proteinExistence type="inferred from homology"/>
<dbReference type="SUPFAM" id="SSF53474">
    <property type="entry name" value="alpha/beta-Hydrolases"/>
    <property type="match status" value="1"/>
</dbReference>
<keyword evidence="6" id="KW-0325">Glycoprotein</keyword>
<dbReference type="FunFam" id="3.40.50.1820:FF:000057">
    <property type="entry name" value="Lipase"/>
    <property type="match status" value="1"/>
</dbReference>
<keyword evidence="11" id="KW-1185">Reference proteome</keyword>
<evidence type="ECO:0000313" key="11">
    <source>
        <dbReference type="Proteomes" id="UP000324832"/>
    </source>
</evidence>
<keyword evidence="3 7" id="KW-0378">Hydrolase</keyword>
<evidence type="ECO:0000256" key="1">
    <source>
        <dbReference type="ARBA" id="ARBA00010701"/>
    </source>
</evidence>
<evidence type="ECO:0000259" key="9">
    <source>
        <dbReference type="Pfam" id="PF04083"/>
    </source>
</evidence>
<evidence type="ECO:0000256" key="6">
    <source>
        <dbReference type="ARBA" id="ARBA00023180"/>
    </source>
</evidence>
<keyword evidence="5" id="KW-0443">Lipid metabolism</keyword>
<evidence type="ECO:0000256" key="8">
    <source>
        <dbReference type="PIRSR" id="PIRSR000862-1"/>
    </source>
</evidence>
<evidence type="ECO:0000256" key="7">
    <source>
        <dbReference type="PIRNR" id="PIRNR000862"/>
    </source>
</evidence>
<feature type="active site" description="Charge relay system" evidence="8">
    <location>
        <position position="362"/>
    </location>
</feature>
<dbReference type="InterPro" id="IPR029058">
    <property type="entry name" value="AB_hydrolase_fold"/>
</dbReference>
<name>A0A5E4R4C0_9NEOP</name>